<name>A0AAF0DL43_9EURO</name>
<evidence type="ECO:0000313" key="2">
    <source>
        <dbReference type="Proteomes" id="UP001219355"/>
    </source>
</evidence>
<organism evidence="1 2">
    <name type="scientific">Emydomyces testavorans</name>
    <dbReference type="NCBI Taxonomy" id="2070801"/>
    <lineage>
        <taxon>Eukaryota</taxon>
        <taxon>Fungi</taxon>
        <taxon>Dikarya</taxon>
        <taxon>Ascomycota</taxon>
        <taxon>Pezizomycotina</taxon>
        <taxon>Eurotiomycetes</taxon>
        <taxon>Eurotiomycetidae</taxon>
        <taxon>Onygenales</taxon>
        <taxon>Nannizziopsiaceae</taxon>
        <taxon>Emydomyces</taxon>
    </lineage>
</organism>
<accession>A0AAF0DL43</accession>
<protein>
    <submittedName>
        <fullName evidence="1">Uncharacterized protein</fullName>
    </submittedName>
</protein>
<dbReference type="AlphaFoldDB" id="A0AAF0DL43"/>
<keyword evidence="2" id="KW-1185">Reference proteome</keyword>
<proteinExistence type="predicted"/>
<sequence length="116" mass="12656">MTVNTRPIPTLEVISLASVDHKIPAFAFFSVWSGQQGAGPGFVALLLASVAYTAPLTPLEHTDSVNGIKRENGEDGDAQALTWIKREKGEDGDAQTLTWIKREKGEDVDTHPLNWI</sequence>
<dbReference type="Proteomes" id="UP001219355">
    <property type="component" value="Chromosome 3"/>
</dbReference>
<dbReference type="EMBL" id="CP120629">
    <property type="protein sequence ID" value="WEW60173.1"/>
    <property type="molecule type" value="Genomic_DNA"/>
</dbReference>
<gene>
    <name evidence="1" type="ORF">PRK78_005658</name>
</gene>
<reference evidence="1" key="1">
    <citation type="submission" date="2023-03" db="EMBL/GenBank/DDBJ databases">
        <title>Emydomyces testavorans Genome Sequence.</title>
        <authorList>
            <person name="Hoyer L."/>
        </authorList>
    </citation>
    <scope>NUCLEOTIDE SEQUENCE</scope>
    <source>
        <strain evidence="1">16-2883</strain>
    </source>
</reference>
<evidence type="ECO:0000313" key="1">
    <source>
        <dbReference type="EMBL" id="WEW60173.1"/>
    </source>
</evidence>